<protein>
    <recommendedName>
        <fullName evidence="3">DUF4362 domain-containing protein</fullName>
    </recommendedName>
</protein>
<sequence>MINKWRSGYLIMLGLAILLVGLAGCKSEPDSSAPPVASNDGIAFKETPLKEEDIVKTLKANGVELTASPSDSYFKLNKMKPSIYALPGNERIMLYVYDTAKDTKKARLDFAEQTKVMNVNSPLFYNVKNILILYQPNVSGERPRERTNYNSGIESSIEQLLGDEIYVQHFKYYNVSKWKSFINSFINHQADQVKITSLTIEGDPIYIYLITDGTKLQYVHDNSEDAFGGSDTGASKTECTNIEQEKTEEGNIRYVATGCQIGDNRSIMTIPEDSMKKDSGS</sequence>
<evidence type="ECO:0000313" key="2">
    <source>
        <dbReference type="Proteomes" id="UP001285921"/>
    </source>
</evidence>
<dbReference type="PROSITE" id="PS51257">
    <property type="entry name" value="PROKAR_LIPOPROTEIN"/>
    <property type="match status" value="1"/>
</dbReference>
<name>A0ABQ6NNV9_9BACL</name>
<dbReference type="InterPro" id="IPR025372">
    <property type="entry name" value="DUF4362"/>
</dbReference>
<organism evidence="1 2">
    <name type="scientific">Paenibacillus glycanilyticus</name>
    <dbReference type="NCBI Taxonomy" id="126569"/>
    <lineage>
        <taxon>Bacteria</taxon>
        <taxon>Bacillati</taxon>
        <taxon>Bacillota</taxon>
        <taxon>Bacilli</taxon>
        <taxon>Bacillales</taxon>
        <taxon>Paenibacillaceae</taxon>
        <taxon>Paenibacillus</taxon>
    </lineage>
</organism>
<keyword evidence="2" id="KW-1185">Reference proteome</keyword>
<dbReference type="Pfam" id="PF14275">
    <property type="entry name" value="DUF4362"/>
    <property type="match status" value="1"/>
</dbReference>
<evidence type="ECO:0008006" key="3">
    <source>
        <dbReference type="Google" id="ProtNLM"/>
    </source>
</evidence>
<reference evidence="1 2" key="1">
    <citation type="submission" date="2023-05" db="EMBL/GenBank/DDBJ databases">
        <title>Draft genome of Paenibacillus sp. CCS26.</title>
        <authorList>
            <person name="Akita H."/>
            <person name="Shinto Y."/>
            <person name="Kimura Z."/>
        </authorList>
    </citation>
    <scope>NUCLEOTIDE SEQUENCE [LARGE SCALE GENOMIC DNA]</scope>
    <source>
        <strain evidence="1 2">CCS26</strain>
    </source>
</reference>
<gene>
    <name evidence="1" type="ORF">PghCCS26_27870</name>
</gene>
<proteinExistence type="predicted"/>
<dbReference type="RefSeq" id="WP_317980298.1">
    <property type="nucleotide sequence ID" value="NZ_BTCL01000008.1"/>
</dbReference>
<comment type="caution">
    <text evidence="1">The sequence shown here is derived from an EMBL/GenBank/DDBJ whole genome shotgun (WGS) entry which is preliminary data.</text>
</comment>
<evidence type="ECO:0000313" key="1">
    <source>
        <dbReference type="EMBL" id="GMK45659.1"/>
    </source>
</evidence>
<dbReference type="EMBL" id="BTCL01000008">
    <property type="protein sequence ID" value="GMK45659.1"/>
    <property type="molecule type" value="Genomic_DNA"/>
</dbReference>
<accession>A0ABQ6NNV9</accession>
<dbReference type="Proteomes" id="UP001285921">
    <property type="component" value="Unassembled WGS sequence"/>
</dbReference>